<evidence type="ECO:0000313" key="6">
    <source>
        <dbReference type="Proteomes" id="UP000298061"/>
    </source>
</evidence>
<dbReference type="OrthoDB" id="199930at2759"/>
<accession>A0A4Z0A5K1</accession>
<dbReference type="InterPro" id="IPR016024">
    <property type="entry name" value="ARM-type_fold"/>
</dbReference>
<dbReference type="AlphaFoldDB" id="A0A4Z0A5K1"/>
<dbReference type="EMBL" id="SFCI01000202">
    <property type="protein sequence ID" value="TFY81521.1"/>
    <property type="molecule type" value="Genomic_DNA"/>
</dbReference>
<dbReference type="InterPro" id="IPR024660">
    <property type="entry name" value="UCS_central_dom"/>
</dbReference>
<organism evidence="5 6">
    <name type="scientific">Hericium alpestre</name>
    <dbReference type="NCBI Taxonomy" id="135208"/>
    <lineage>
        <taxon>Eukaryota</taxon>
        <taxon>Fungi</taxon>
        <taxon>Dikarya</taxon>
        <taxon>Basidiomycota</taxon>
        <taxon>Agaricomycotina</taxon>
        <taxon>Agaricomycetes</taxon>
        <taxon>Russulales</taxon>
        <taxon>Hericiaceae</taxon>
        <taxon>Hericium</taxon>
    </lineage>
</organism>
<dbReference type="PANTHER" id="PTHR45994:SF1">
    <property type="entry name" value="FI21225P1"/>
    <property type="match status" value="1"/>
</dbReference>
<dbReference type="InterPro" id="IPR011989">
    <property type="entry name" value="ARM-like"/>
</dbReference>
<evidence type="ECO:0000256" key="2">
    <source>
        <dbReference type="ARBA" id="ARBA00022490"/>
    </source>
</evidence>
<dbReference type="Pfam" id="PF11701">
    <property type="entry name" value="UNC45-central"/>
    <property type="match status" value="1"/>
</dbReference>
<reference evidence="5 6" key="1">
    <citation type="submission" date="2019-02" db="EMBL/GenBank/DDBJ databases">
        <title>Genome sequencing of the rare red list fungi Hericium alpestre (H. flagellum).</title>
        <authorList>
            <person name="Buettner E."/>
            <person name="Kellner H."/>
        </authorList>
    </citation>
    <scope>NUCLEOTIDE SEQUENCE [LARGE SCALE GENOMIC DNA]</scope>
    <source>
        <strain evidence="5 6">DSM 108284</strain>
    </source>
</reference>
<comment type="caution">
    <text evidence="5">The sequence shown here is derived from an EMBL/GenBank/DDBJ whole genome shotgun (WGS) entry which is preliminary data.</text>
</comment>
<dbReference type="PANTHER" id="PTHR45994">
    <property type="entry name" value="FI21225P1"/>
    <property type="match status" value="1"/>
</dbReference>
<protein>
    <recommendedName>
        <fullName evidence="4">UNC-45/Cro1/She4 central domain-containing protein</fullName>
    </recommendedName>
</protein>
<name>A0A4Z0A5K1_9AGAM</name>
<dbReference type="GO" id="GO:0005737">
    <property type="term" value="C:cytoplasm"/>
    <property type="evidence" value="ECO:0007669"/>
    <property type="project" value="UniProtKB-SubCell"/>
</dbReference>
<evidence type="ECO:0000313" key="5">
    <source>
        <dbReference type="EMBL" id="TFY81521.1"/>
    </source>
</evidence>
<feature type="domain" description="UNC-45/Cro1/She4 central" evidence="4">
    <location>
        <begin position="18"/>
        <end position="181"/>
    </location>
</feature>
<keyword evidence="6" id="KW-1185">Reference proteome</keyword>
<keyword evidence="2" id="KW-0963">Cytoplasm</keyword>
<dbReference type="Gene3D" id="1.25.10.10">
    <property type="entry name" value="Leucine-rich Repeat Variant"/>
    <property type="match status" value="1"/>
</dbReference>
<sequence>MLAKSKEHQSFLPDELSYLITAFVPTQEASTRSKAYLVLSAYCQGVRQKSLPAKEEGQTDPGTLSLSKTFAPIVVPHLAEIKEQDVIIGLSFLSALFQVDWQAASVIFQQESIQESLKDILDLGPSDVVSVELAHLLSQAAGHKACRAVIPIECVEWLHKSFRQTKDKSLRAAAAIAVVKLSRGNKADSAEVAEQPEEVQSRADDELVGLMKGLVVDEDRGSIADAVEGLAYLSVDSIVKEALADDSAFLTHLFSVVPHRKNQQTPLSDLHSSLLYGVLIIILNLCVHRPRLSAEDSEIEKLRRMAKGGKGSSTSAQGPAPDALDDDEHVQKRGRKVVQCGALDVVTTAVRFADSEGIRATASKILLNVAEDKENRGKILQSGGAKALIYIIRKSSASPSGSERSPELTTSDLDAIQALAKLAITSSPVQVFGPDSGAIYDSVRPFSLMLTSSSSNLLQRFEAMMALTNISSHSEEAAARVSSAQGLVEKVEFLMLENNTLVRRAATELMCNLLAGSEEIFERYTGTGSSAGTAKSKLHILLALSDVEDTPTRLAASGAMATLTNAPEVARALYELDNEHHRVLRIFTQLLDPTISGVVEEEQDADEDRPEETADPGLVHRGVVCICNFLGNLDAEARKALVEKAETQFLCTALVNVIKSNSQNATVLRPAAESLKILLESGFKIPGFMQ</sequence>
<comment type="subcellular location">
    <subcellularLocation>
        <location evidence="1">Cytoplasm</location>
    </subcellularLocation>
</comment>
<evidence type="ECO:0000256" key="1">
    <source>
        <dbReference type="ARBA" id="ARBA00004496"/>
    </source>
</evidence>
<dbReference type="SUPFAM" id="SSF48371">
    <property type="entry name" value="ARM repeat"/>
    <property type="match status" value="2"/>
</dbReference>
<dbReference type="GO" id="GO:0051879">
    <property type="term" value="F:Hsp90 protein binding"/>
    <property type="evidence" value="ECO:0007669"/>
    <property type="project" value="TreeGrafter"/>
</dbReference>
<dbReference type="STRING" id="135208.A0A4Z0A5K1"/>
<evidence type="ECO:0000256" key="3">
    <source>
        <dbReference type="SAM" id="MobiDB-lite"/>
    </source>
</evidence>
<feature type="region of interest" description="Disordered" evidence="3">
    <location>
        <begin position="303"/>
        <end position="330"/>
    </location>
</feature>
<gene>
    <name evidence="5" type="ORF">EWM64_g2492</name>
</gene>
<evidence type="ECO:0000259" key="4">
    <source>
        <dbReference type="Pfam" id="PF11701"/>
    </source>
</evidence>
<proteinExistence type="predicted"/>
<dbReference type="Proteomes" id="UP000298061">
    <property type="component" value="Unassembled WGS sequence"/>
</dbReference>